<dbReference type="GO" id="GO:0005634">
    <property type="term" value="C:nucleus"/>
    <property type="evidence" value="ECO:0007669"/>
    <property type="project" value="UniProtKB-SubCell"/>
</dbReference>
<keyword evidence="4" id="KW-0479">Metal-binding</keyword>
<evidence type="ECO:0000256" key="12">
    <source>
        <dbReference type="ARBA" id="ARBA00023242"/>
    </source>
</evidence>
<evidence type="ECO:0000256" key="2">
    <source>
        <dbReference type="ARBA" id="ARBA00004123"/>
    </source>
</evidence>
<comment type="similarity">
    <text evidence="13">Belongs to the peptidase C19 family. UBP8 subfamily.</text>
</comment>
<comment type="caution">
    <text evidence="18">The sequence shown here is derived from an EMBL/GenBank/DDBJ whole genome shotgun (WGS) entry which is preliminary data.</text>
</comment>
<accession>A0A9J6BMJ6</accession>
<evidence type="ECO:0000256" key="8">
    <source>
        <dbReference type="ARBA" id="ARBA00022807"/>
    </source>
</evidence>
<comment type="catalytic activity">
    <reaction evidence="1 15">
        <text>Thiol-dependent hydrolysis of ester, thioester, amide, peptide and isopeptide bonds formed by the C-terminal Gly of ubiquitin (a 76-residue protein attached to proteins as an intracellular targeting signal).</text>
        <dbReference type="EC" id="3.4.19.12"/>
    </reaction>
</comment>
<dbReference type="SUPFAM" id="SSF54001">
    <property type="entry name" value="Cysteine proteinases"/>
    <property type="match status" value="1"/>
</dbReference>
<evidence type="ECO:0000256" key="7">
    <source>
        <dbReference type="ARBA" id="ARBA00022801"/>
    </source>
</evidence>
<dbReference type="GO" id="GO:0006508">
    <property type="term" value="P:proteolysis"/>
    <property type="evidence" value="ECO:0007669"/>
    <property type="project" value="UniProtKB-KW"/>
</dbReference>
<proteinExistence type="inferred from homology"/>
<dbReference type="PANTHER" id="PTHR21646:SF33">
    <property type="entry name" value="UBIQUITIN CARBOXYL-TERMINAL HYDROLASE 22"/>
    <property type="match status" value="1"/>
</dbReference>
<dbReference type="PROSITE" id="PS00972">
    <property type="entry name" value="USP_1"/>
    <property type="match status" value="1"/>
</dbReference>
<dbReference type="GO" id="GO:0008270">
    <property type="term" value="F:zinc ion binding"/>
    <property type="evidence" value="ECO:0007669"/>
    <property type="project" value="UniProtKB-KW"/>
</dbReference>
<keyword evidence="12" id="KW-0539">Nucleus</keyword>
<evidence type="ECO:0000313" key="19">
    <source>
        <dbReference type="Proteomes" id="UP001107558"/>
    </source>
</evidence>
<dbReference type="InterPro" id="IPR001607">
    <property type="entry name" value="Znf_UBP"/>
</dbReference>
<keyword evidence="10" id="KW-0805">Transcription regulation</keyword>
<dbReference type="InterPro" id="IPR038765">
    <property type="entry name" value="Papain-like_cys_pep_sf"/>
</dbReference>
<dbReference type="Proteomes" id="UP001107558">
    <property type="component" value="Chromosome 3"/>
</dbReference>
<evidence type="ECO:0000259" key="17">
    <source>
        <dbReference type="PROSITE" id="PS50271"/>
    </source>
</evidence>
<feature type="domain" description="USP" evidence="16">
    <location>
        <begin position="155"/>
        <end position="465"/>
    </location>
</feature>
<dbReference type="InterPro" id="IPR013083">
    <property type="entry name" value="Znf_RING/FYVE/PHD"/>
</dbReference>
<dbReference type="InterPro" id="IPR028889">
    <property type="entry name" value="USP"/>
</dbReference>
<dbReference type="InterPro" id="IPR018200">
    <property type="entry name" value="USP_CS"/>
</dbReference>
<evidence type="ECO:0000256" key="5">
    <source>
        <dbReference type="ARBA" id="ARBA00022771"/>
    </source>
</evidence>
<protein>
    <recommendedName>
        <fullName evidence="15">Ubiquitin carboxyl-terminal hydrolase</fullName>
        <ecNumber evidence="15">3.4.19.12</ecNumber>
    </recommendedName>
</protein>
<keyword evidence="7 15" id="KW-0378">Hydrolase</keyword>
<evidence type="ECO:0000256" key="1">
    <source>
        <dbReference type="ARBA" id="ARBA00000707"/>
    </source>
</evidence>
<name>A0A9J6BMJ6_POLVA</name>
<reference evidence="18" key="1">
    <citation type="submission" date="2021-03" db="EMBL/GenBank/DDBJ databases">
        <title>Chromosome level genome of the anhydrobiotic midge Polypedilum vanderplanki.</title>
        <authorList>
            <person name="Yoshida Y."/>
            <person name="Kikawada T."/>
            <person name="Gusev O."/>
        </authorList>
    </citation>
    <scope>NUCLEOTIDE SEQUENCE</scope>
    <source>
        <strain evidence="18">NIAS01</strain>
        <tissue evidence="18">Whole body or cell culture</tissue>
    </source>
</reference>
<evidence type="ECO:0000256" key="10">
    <source>
        <dbReference type="ARBA" id="ARBA00023015"/>
    </source>
</evidence>
<dbReference type="InterPro" id="IPR001394">
    <property type="entry name" value="Peptidase_C19_UCH"/>
</dbReference>
<keyword evidence="6 15" id="KW-0833">Ubl conjugation pathway</keyword>
<evidence type="ECO:0000256" key="15">
    <source>
        <dbReference type="RuleBase" id="RU366025"/>
    </source>
</evidence>
<evidence type="ECO:0000256" key="14">
    <source>
        <dbReference type="PROSITE-ProRule" id="PRU00502"/>
    </source>
</evidence>
<dbReference type="Gene3D" id="3.90.70.10">
    <property type="entry name" value="Cysteine proteinases"/>
    <property type="match status" value="1"/>
</dbReference>
<keyword evidence="5 14" id="KW-0863">Zinc-finger</keyword>
<dbReference type="PROSITE" id="PS50235">
    <property type="entry name" value="USP_3"/>
    <property type="match status" value="1"/>
</dbReference>
<dbReference type="InterPro" id="IPR050185">
    <property type="entry name" value="Ub_carboxyl-term_hydrolase"/>
</dbReference>
<dbReference type="EC" id="3.4.19.12" evidence="15"/>
<feature type="domain" description="UBP-type" evidence="17">
    <location>
        <begin position="19"/>
        <end position="120"/>
    </location>
</feature>
<dbReference type="Gene3D" id="3.30.40.10">
    <property type="entry name" value="Zinc/RING finger domain, C3HC4 (zinc finger)"/>
    <property type="match status" value="1"/>
</dbReference>
<evidence type="ECO:0000256" key="11">
    <source>
        <dbReference type="ARBA" id="ARBA00023163"/>
    </source>
</evidence>
<dbReference type="GO" id="GO:0004843">
    <property type="term" value="F:cysteine-type deubiquitinase activity"/>
    <property type="evidence" value="ECO:0007669"/>
    <property type="project" value="UniProtKB-UniRule"/>
</dbReference>
<evidence type="ECO:0000256" key="13">
    <source>
        <dbReference type="ARBA" id="ARBA00038490"/>
    </source>
</evidence>
<evidence type="ECO:0000256" key="4">
    <source>
        <dbReference type="ARBA" id="ARBA00022723"/>
    </source>
</evidence>
<gene>
    <name evidence="18" type="ORF">PVAND_001219</name>
</gene>
<evidence type="ECO:0000256" key="6">
    <source>
        <dbReference type="ARBA" id="ARBA00022786"/>
    </source>
</evidence>
<keyword evidence="3 15" id="KW-0645">Protease</keyword>
<keyword evidence="19" id="KW-1185">Reference proteome</keyword>
<keyword evidence="9" id="KW-0862">Zinc</keyword>
<sequence>MCEHVQEYQSKFGLAPYQLINSYFTAPSTKDKRKKRALSSQCHSCHITSVSKLFSCLHCIFFGCKTHFLEHFKNKKHFIGVNLEFAMTYCCLCSDYVYDSKFLKINERNQYKMARSFKKNISFYPWFSFPTEAELSSLKQHTKKVISENNRLGLRGLYNLGSTCFMNCVIQVLIHTPVLRDYFLSDRHNCCKLSNCMVCEISNIFQEFYSGKATPISLHDLLVLIWKNASHLAGYKQQDAHEFFIATLNLLHTHFRDSSKAQQTDPCNCIIDEIFTGELLSDLVCTSCGETRPTFEPFKDLSLDLSFDTGGQQKSLNHCLERFTRLEHLGVKLTCSKCNAEREFTKELSIETLPIIASFHLKRFEQTGLNDKKKISTFITFPDELDLTPFLTKSTDNQSFNRASAKYSLYAVVNHEGKSIDVGHYTSFIRHTKNFWIKCDDLNILPYSIDRVLCSEAYLLFYHKKILEYN</sequence>
<dbReference type="PROSITE" id="PS00973">
    <property type="entry name" value="USP_2"/>
    <property type="match status" value="1"/>
</dbReference>
<dbReference type="PANTHER" id="PTHR21646">
    <property type="entry name" value="UBIQUITIN CARBOXYL-TERMINAL HYDROLASE"/>
    <property type="match status" value="1"/>
</dbReference>
<comment type="subcellular location">
    <subcellularLocation>
        <location evidence="2">Nucleus</location>
    </subcellularLocation>
</comment>
<dbReference type="AlphaFoldDB" id="A0A9J6BMJ6"/>
<dbReference type="OrthoDB" id="47475at2759"/>
<evidence type="ECO:0000256" key="9">
    <source>
        <dbReference type="ARBA" id="ARBA00022833"/>
    </source>
</evidence>
<dbReference type="PROSITE" id="PS50271">
    <property type="entry name" value="ZF_UBP"/>
    <property type="match status" value="1"/>
</dbReference>
<evidence type="ECO:0000256" key="3">
    <source>
        <dbReference type="ARBA" id="ARBA00022670"/>
    </source>
</evidence>
<dbReference type="EMBL" id="JADBJN010000003">
    <property type="protein sequence ID" value="KAG5670994.1"/>
    <property type="molecule type" value="Genomic_DNA"/>
</dbReference>
<evidence type="ECO:0000259" key="16">
    <source>
        <dbReference type="PROSITE" id="PS50235"/>
    </source>
</evidence>
<evidence type="ECO:0000313" key="18">
    <source>
        <dbReference type="EMBL" id="KAG5670994.1"/>
    </source>
</evidence>
<keyword evidence="11" id="KW-0804">Transcription</keyword>
<organism evidence="18 19">
    <name type="scientific">Polypedilum vanderplanki</name>
    <name type="common">Sleeping chironomid midge</name>
    <dbReference type="NCBI Taxonomy" id="319348"/>
    <lineage>
        <taxon>Eukaryota</taxon>
        <taxon>Metazoa</taxon>
        <taxon>Ecdysozoa</taxon>
        <taxon>Arthropoda</taxon>
        <taxon>Hexapoda</taxon>
        <taxon>Insecta</taxon>
        <taxon>Pterygota</taxon>
        <taxon>Neoptera</taxon>
        <taxon>Endopterygota</taxon>
        <taxon>Diptera</taxon>
        <taxon>Nematocera</taxon>
        <taxon>Chironomoidea</taxon>
        <taxon>Chironomidae</taxon>
        <taxon>Chironominae</taxon>
        <taxon>Polypedilum</taxon>
        <taxon>Polypedilum</taxon>
    </lineage>
</organism>
<dbReference type="Pfam" id="PF00443">
    <property type="entry name" value="UCH"/>
    <property type="match status" value="1"/>
</dbReference>
<dbReference type="SUPFAM" id="SSF57850">
    <property type="entry name" value="RING/U-box"/>
    <property type="match status" value="1"/>
</dbReference>
<dbReference type="Pfam" id="PF02148">
    <property type="entry name" value="zf-UBP"/>
    <property type="match status" value="1"/>
</dbReference>
<dbReference type="GO" id="GO:0016579">
    <property type="term" value="P:protein deubiquitination"/>
    <property type="evidence" value="ECO:0007669"/>
    <property type="project" value="InterPro"/>
</dbReference>
<keyword evidence="8 15" id="KW-0788">Thiol protease</keyword>